<comment type="caution">
    <text evidence="2">The sequence shown here is derived from an EMBL/GenBank/DDBJ whole genome shotgun (WGS) entry which is preliminary data.</text>
</comment>
<dbReference type="GO" id="GO:0019748">
    <property type="term" value="P:secondary metabolic process"/>
    <property type="evidence" value="ECO:0007669"/>
    <property type="project" value="InterPro"/>
</dbReference>
<evidence type="ECO:0000313" key="2">
    <source>
        <dbReference type="EMBL" id="RPF28081.1"/>
    </source>
</evidence>
<dbReference type="AlphaFoldDB" id="A0A3N5A8U5"/>
<dbReference type="SUPFAM" id="SSF56112">
    <property type="entry name" value="Protein kinase-like (PK-like)"/>
    <property type="match status" value="1"/>
</dbReference>
<organism evidence="2 3">
    <name type="scientific">Georgenia muralis</name>
    <dbReference type="NCBI Taxonomy" id="154117"/>
    <lineage>
        <taxon>Bacteria</taxon>
        <taxon>Bacillati</taxon>
        <taxon>Actinomycetota</taxon>
        <taxon>Actinomycetes</taxon>
        <taxon>Micrococcales</taxon>
        <taxon>Bogoriellaceae</taxon>
        <taxon>Georgenia</taxon>
    </lineage>
</organism>
<keyword evidence="2" id="KW-0418">Kinase</keyword>
<accession>A0A3N5A8U5</accession>
<proteinExistence type="predicted"/>
<evidence type="ECO:0000313" key="3">
    <source>
        <dbReference type="Proteomes" id="UP000280726"/>
    </source>
</evidence>
<feature type="region of interest" description="Disordered" evidence="1">
    <location>
        <begin position="1"/>
        <end position="30"/>
    </location>
</feature>
<dbReference type="Pfam" id="PF04655">
    <property type="entry name" value="APH_6_hur"/>
    <property type="match status" value="1"/>
</dbReference>
<feature type="compositionally biased region" description="Basic and acidic residues" evidence="1">
    <location>
        <begin position="9"/>
        <end position="30"/>
    </location>
</feature>
<reference evidence="2 3" key="1">
    <citation type="submission" date="2018-11" db="EMBL/GenBank/DDBJ databases">
        <title>Sequencing the genomes of 1000 actinobacteria strains.</title>
        <authorList>
            <person name="Klenk H.-P."/>
        </authorList>
    </citation>
    <scope>NUCLEOTIDE SEQUENCE [LARGE SCALE GENOMIC DNA]</scope>
    <source>
        <strain evidence="2 3">DSM 14418</strain>
    </source>
</reference>
<dbReference type="InterPro" id="IPR011009">
    <property type="entry name" value="Kinase-like_dom_sf"/>
</dbReference>
<dbReference type="GO" id="GO:0016301">
    <property type="term" value="F:kinase activity"/>
    <property type="evidence" value="ECO:0007669"/>
    <property type="project" value="UniProtKB-KW"/>
</dbReference>
<dbReference type="Proteomes" id="UP000280726">
    <property type="component" value="Unassembled WGS sequence"/>
</dbReference>
<protein>
    <submittedName>
        <fullName evidence="2">Streptomycin 6-kinase</fullName>
    </submittedName>
</protein>
<dbReference type="InterPro" id="IPR006748">
    <property type="entry name" value="NH2Glyco/OHUrea_AB-resist_kin"/>
</dbReference>
<sequence>MPAYTPLPDGERAPDSESDGRAVADRDRAERLDVLSDARDDASLPTGAVPVPAALGELGGTAAGRAWLRELPRLVDEARTRWGLRIGAPFTAGRTAWTAPARTRRGEDAVVKIVLPHVEAAGEADALELWAGTAVAELLDHDGWTLLLRRCRPGHAVEEDPRLREERVEVRLEAAASVLAGLQVDPPGNRPPTIRDLGAVTPQLAARLRERTQRHGADLGADAGLLAAAADLLDHLPGGATRTTLLHGDLNPGNLIADDDGVARRWVAIDPKPLVGDPAYDPWPLLAQTGDPFREPSPASELRARTRLVCAVTGLDRDRVAAWALARTCESALWRATELGDRTGALAELDQARVWSRLAG</sequence>
<name>A0A3N5A8U5_9MICO</name>
<dbReference type="GO" id="GO:0016773">
    <property type="term" value="F:phosphotransferase activity, alcohol group as acceptor"/>
    <property type="evidence" value="ECO:0007669"/>
    <property type="project" value="InterPro"/>
</dbReference>
<keyword evidence="2" id="KW-0808">Transferase</keyword>
<dbReference type="Gene3D" id="3.90.1200.10">
    <property type="match status" value="1"/>
</dbReference>
<evidence type="ECO:0000256" key="1">
    <source>
        <dbReference type="SAM" id="MobiDB-lite"/>
    </source>
</evidence>
<gene>
    <name evidence="2" type="ORF">EDD32_2590</name>
</gene>
<keyword evidence="3" id="KW-1185">Reference proteome</keyword>
<dbReference type="EMBL" id="RKRA01000001">
    <property type="protein sequence ID" value="RPF28081.1"/>
    <property type="molecule type" value="Genomic_DNA"/>
</dbReference>